<dbReference type="KEGG" id="bvo:Pan97_50380"/>
<feature type="transmembrane region" description="Helical" evidence="2">
    <location>
        <begin position="312"/>
        <end position="331"/>
    </location>
</feature>
<evidence type="ECO:0000313" key="4">
    <source>
        <dbReference type="EMBL" id="QDU77959.1"/>
    </source>
</evidence>
<feature type="compositionally biased region" description="Low complexity" evidence="1">
    <location>
        <begin position="525"/>
        <end position="534"/>
    </location>
</feature>
<dbReference type="Proteomes" id="UP000318626">
    <property type="component" value="Chromosome"/>
</dbReference>
<feature type="region of interest" description="Disordered" evidence="1">
    <location>
        <begin position="389"/>
        <end position="432"/>
    </location>
</feature>
<dbReference type="CDD" id="cd07341">
    <property type="entry name" value="M56_BlaR1_MecR1_like"/>
    <property type="match status" value="1"/>
</dbReference>
<sequence length="573" mass="62491">MIEVLTDVIEYWSAAMWRASWHGAIAVSIAWLIDSRWQSMPATWRSWLWRLVFLKIVLALLPITLPIPVLPGPVPHVETQSLSVEHVNVVPSLEASRATPEAHFPNLQLMLFFTWIAGIGVCALSMHQDARNVRRRLEASRLTVGTAVVQHVQVIMKRLHLVSKPQIRVYDGSGSPCLVKRGNQPVVLLPARWLERCSSTELQLALAHELAHFIRKDLAWNRFVACCRSLFFFHPLVWVATQRYLAAQEIACDKMALSHSEGAPADYARLLVQLAEQPVVSLGGAAAMIGSISNLRERIAAMYRSHHSPPRAIAWALMCVGVLSLVPFSLAQQVEKPNQDQEMADNAVEKSKLGKRASASASASGGASGFGFGAGAGAGAGEGGRGNGRGLGAAASMSRSQSRAAVSVSLGEDDDENMPEMKGDRPNRDALPRNARMRPTRMKQTMMSGGPDASQSWKRTTEATLEGNEIKIVESDKEVSVSIKKRDGSEQVFVASTLNELAAKSPEAADLYKRLVKDSRTPARSPLSSSNSSLGKFPDARALMREQIESMKNDASGDAQLQGILNELDQLLD</sequence>
<organism evidence="4 5">
    <name type="scientific">Bremerella volcania</name>
    <dbReference type="NCBI Taxonomy" id="2527984"/>
    <lineage>
        <taxon>Bacteria</taxon>
        <taxon>Pseudomonadati</taxon>
        <taxon>Planctomycetota</taxon>
        <taxon>Planctomycetia</taxon>
        <taxon>Pirellulales</taxon>
        <taxon>Pirellulaceae</taxon>
        <taxon>Bremerella</taxon>
    </lineage>
</organism>
<dbReference type="Gene3D" id="3.30.2010.10">
    <property type="entry name" value="Metalloproteases ('zincins'), catalytic domain"/>
    <property type="match status" value="1"/>
</dbReference>
<feature type="compositionally biased region" description="Low complexity" evidence="1">
    <location>
        <begin position="392"/>
        <end position="409"/>
    </location>
</feature>
<evidence type="ECO:0000256" key="2">
    <source>
        <dbReference type="SAM" id="Phobius"/>
    </source>
</evidence>
<feature type="region of interest" description="Disordered" evidence="1">
    <location>
        <begin position="519"/>
        <end position="540"/>
    </location>
</feature>
<dbReference type="Pfam" id="PF05569">
    <property type="entry name" value="Peptidase_M56"/>
    <property type="match status" value="1"/>
</dbReference>
<evidence type="ECO:0000313" key="5">
    <source>
        <dbReference type="Proteomes" id="UP000318626"/>
    </source>
</evidence>
<dbReference type="InterPro" id="IPR008756">
    <property type="entry name" value="Peptidase_M56"/>
</dbReference>
<feature type="domain" description="Peptidase M56" evidence="3">
    <location>
        <begin position="16"/>
        <end position="301"/>
    </location>
</feature>
<reference evidence="5" key="1">
    <citation type="submission" date="2019-02" db="EMBL/GenBank/DDBJ databases">
        <title>Deep-cultivation of Planctomycetes and their phenomic and genomic characterization uncovers novel biology.</title>
        <authorList>
            <person name="Wiegand S."/>
            <person name="Jogler M."/>
            <person name="Boedeker C."/>
            <person name="Pinto D."/>
            <person name="Vollmers J."/>
            <person name="Rivas-Marin E."/>
            <person name="Kohn T."/>
            <person name="Peeters S.H."/>
            <person name="Heuer A."/>
            <person name="Rast P."/>
            <person name="Oberbeckmann S."/>
            <person name="Bunk B."/>
            <person name="Jeske O."/>
            <person name="Meyerdierks A."/>
            <person name="Storesund J.E."/>
            <person name="Kallscheuer N."/>
            <person name="Luecker S."/>
            <person name="Lage O.M."/>
            <person name="Pohl T."/>
            <person name="Merkel B.J."/>
            <person name="Hornburger P."/>
            <person name="Mueller R.-W."/>
            <person name="Bruemmer F."/>
            <person name="Labrenz M."/>
            <person name="Spormann A.M."/>
            <person name="Op den Camp H."/>
            <person name="Overmann J."/>
            <person name="Amann R."/>
            <person name="Jetten M.S.M."/>
            <person name="Mascher T."/>
            <person name="Medema M.H."/>
            <person name="Devos D.P."/>
            <person name="Kaster A.-K."/>
            <person name="Ovreas L."/>
            <person name="Rohde M."/>
            <person name="Galperin M.Y."/>
            <person name="Jogler C."/>
        </authorList>
    </citation>
    <scope>NUCLEOTIDE SEQUENCE [LARGE SCALE GENOMIC DNA]</scope>
    <source>
        <strain evidence="5">Pan97</strain>
    </source>
</reference>
<keyword evidence="2" id="KW-1133">Transmembrane helix</keyword>
<feature type="transmembrane region" description="Helical" evidence="2">
    <location>
        <begin position="15"/>
        <end position="35"/>
    </location>
</feature>
<dbReference type="EMBL" id="CP036289">
    <property type="protein sequence ID" value="QDU77959.1"/>
    <property type="molecule type" value="Genomic_DNA"/>
</dbReference>
<protein>
    <submittedName>
        <fullName evidence="4">Regulatory protein BlaR1</fullName>
    </submittedName>
</protein>
<dbReference type="InterPro" id="IPR052173">
    <property type="entry name" value="Beta-lactam_resp_regulator"/>
</dbReference>
<keyword evidence="2" id="KW-0472">Membrane</keyword>
<evidence type="ECO:0000259" key="3">
    <source>
        <dbReference type="Pfam" id="PF05569"/>
    </source>
</evidence>
<feature type="transmembrane region" description="Helical" evidence="2">
    <location>
        <begin position="107"/>
        <end position="126"/>
    </location>
</feature>
<proteinExistence type="predicted"/>
<feature type="compositionally biased region" description="Basic and acidic residues" evidence="1">
    <location>
        <begin position="419"/>
        <end position="431"/>
    </location>
</feature>
<accession>A0A518CFF1</accession>
<name>A0A518CFF1_9BACT</name>
<keyword evidence="2" id="KW-0812">Transmembrane</keyword>
<dbReference type="PANTHER" id="PTHR34978:SF3">
    <property type="entry name" value="SLR0241 PROTEIN"/>
    <property type="match status" value="1"/>
</dbReference>
<feature type="transmembrane region" description="Helical" evidence="2">
    <location>
        <begin position="47"/>
        <end position="67"/>
    </location>
</feature>
<dbReference type="RefSeq" id="WP_144977363.1">
    <property type="nucleotide sequence ID" value="NZ_CP036289.1"/>
</dbReference>
<dbReference type="AlphaFoldDB" id="A0A518CFF1"/>
<gene>
    <name evidence="4" type="primary">blaR1_2</name>
    <name evidence="4" type="ORF">Pan97_50380</name>
</gene>
<dbReference type="PANTHER" id="PTHR34978">
    <property type="entry name" value="POSSIBLE SENSOR-TRANSDUCER PROTEIN BLAR"/>
    <property type="match status" value="1"/>
</dbReference>
<dbReference type="OrthoDB" id="291597at2"/>
<evidence type="ECO:0000256" key="1">
    <source>
        <dbReference type="SAM" id="MobiDB-lite"/>
    </source>
</evidence>
<keyword evidence="5" id="KW-1185">Reference proteome</keyword>